<keyword evidence="1" id="KW-0378">Hydrolase</keyword>
<keyword evidence="4" id="KW-1185">Reference proteome</keyword>
<dbReference type="GO" id="GO:0015031">
    <property type="term" value="P:protein transport"/>
    <property type="evidence" value="ECO:0007669"/>
    <property type="project" value="UniProtKB-KW"/>
</dbReference>
<accession>A0A0N4V0Y0</accession>
<dbReference type="GO" id="GO:0016788">
    <property type="term" value="F:hydrolase activity, acting on ester bonds"/>
    <property type="evidence" value="ECO:0007669"/>
    <property type="project" value="InterPro"/>
</dbReference>
<comment type="subcellular location">
    <subcellularLocation>
        <location evidence="1">Endoplasmic reticulum membrane</location>
    </subcellularLocation>
</comment>
<evidence type="ECO:0000313" key="3">
    <source>
        <dbReference type="EMBL" id="VDD88153.1"/>
    </source>
</evidence>
<dbReference type="EC" id="3.1.-.-" evidence="1"/>
<dbReference type="Pfam" id="PF07819">
    <property type="entry name" value="PGAP1"/>
    <property type="match status" value="1"/>
</dbReference>
<feature type="domain" description="GPI inositol-deacylase PGAP1-like alpha/beta" evidence="2">
    <location>
        <begin position="260"/>
        <end position="387"/>
    </location>
</feature>
<comment type="function">
    <text evidence="1">Involved in inositol deacylation of GPI-anchored proteins which plays important roles in the quality control and ER-associated degradation of GPI-anchored proteins.</text>
</comment>
<reference evidence="3 4" key="2">
    <citation type="submission" date="2018-10" db="EMBL/GenBank/DDBJ databases">
        <authorList>
            <consortium name="Pathogen Informatics"/>
        </authorList>
    </citation>
    <scope>NUCLEOTIDE SEQUENCE [LARGE SCALE GENOMIC DNA]</scope>
</reference>
<dbReference type="PANTHER" id="PTHR48187:SF2">
    <property type="entry name" value="LD21810P"/>
    <property type="match status" value="1"/>
</dbReference>
<evidence type="ECO:0000313" key="4">
    <source>
        <dbReference type="Proteomes" id="UP000274131"/>
    </source>
</evidence>
<dbReference type="SUPFAM" id="SSF48371">
    <property type="entry name" value="ARM repeat"/>
    <property type="match status" value="1"/>
</dbReference>
<dbReference type="SUPFAM" id="SSF53474">
    <property type="entry name" value="alpha/beta-Hydrolases"/>
    <property type="match status" value="1"/>
</dbReference>
<dbReference type="InterPro" id="IPR016024">
    <property type="entry name" value="ARM-type_fold"/>
</dbReference>
<keyword evidence="1" id="KW-0256">Endoplasmic reticulum</keyword>
<keyword evidence="1" id="KW-0813">Transport</keyword>
<dbReference type="Proteomes" id="UP000274131">
    <property type="component" value="Unassembled WGS sequence"/>
</dbReference>
<dbReference type="Gene3D" id="3.40.50.1820">
    <property type="entry name" value="alpha/beta hydrolase"/>
    <property type="match status" value="1"/>
</dbReference>
<dbReference type="InterPro" id="IPR029058">
    <property type="entry name" value="AB_hydrolase_fold"/>
</dbReference>
<evidence type="ECO:0000256" key="1">
    <source>
        <dbReference type="RuleBase" id="RU365011"/>
    </source>
</evidence>
<proteinExistence type="inferred from homology"/>
<dbReference type="EMBL" id="UXUI01007557">
    <property type="protein sequence ID" value="VDD88153.1"/>
    <property type="molecule type" value="Genomic_DNA"/>
</dbReference>
<dbReference type="STRING" id="51028.A0A0N4V0Y0"/>
<comment type="similarity">
    <text evidence="1">Belongs to the GPI inositol-deacylase family.</text>
</comment>
<name>A0A0N4V0Y0_ENTVE</name>
<dbReference type="OrthoDB" id="5086500at2759"/>
<keyword evidence="1" id="KW-0653">Protein transport</keyword>
<protein>
    <recommendedName>
        <fullName evidence="1">GPI inositol-deacylase</fullName>
        <ecNumber evidence="1">3.1.-.-</ecNumber>
    </recommendedName>
</protein>
<evidence type="ECO:0000313" key="5">
    <source>
        <dbReference type="WBParaSite" id="EVEC_0000358801-mRNA-1"/>
    </source>
</evidence>
<gene>
    <name evidence="3" type="ORF">EVEC_LOCUS3296</name>
</gene>
<organism evidence="5">
    <name type="scientific">Enterobius vermicularis</name>
    <name type="common">Human pinworm</name>
    <dbReference type="NCBI Taxonomy" id="51028"/>
    <lineage>
        <taxon>Eukaryota</taxon>
        <taxon>Metazoa</taxon>
        <taxon>Ecdysozoa</taxon>
        <taxon>Nematoda</taxon>
        <taxon>Chromadorea</taxon>
        <taxon>Rhabditida</taxon>
        <taxon>Spirurina</taxon>
        <taxon>Oxyuridomorpha</taxon>
        <taxon>Oxyuroidea</taxon>
        <taxon>Oxyuridae</taxon>
        <taxon>Enterobius</taxon>
    </lineage>
</organism>
<sequence length="510" mass="58367">MEIFSSLVFWRRRKKPLEIPNFAAEFFVLQDHLDSCFFRKHCVTDLRKRLAQYTNAALNLESLFKLMMRASHLCLYLPATSLRTGRTIEELESKIRRLVIDKTWITALKYIVSPLCEEENLSCEGEYLVTPEVRVARLLDVLVHKLEEGYGEVLLEQDVLSVLFDLHLHFSVSNPRISNAVLKALCNIALQSQKCAAAIARSEWLHLLSSLMSSGTLEEKLLSEKICVNALSTFIPGGGPRLRRNIYQLYCSDEEPVMDIIFIHGLKGSVFRTWREKDDLSKLHRTRCWPKDWLPKDLSVPARILAIDYSSSLVQFTSKSETLSSRSQSFLIQLKEAQVGIRPVVFICHSMGGLLAKTLLLDDKSLLKQTLGILFFATPHQGSPLAKYAYITLRPAEDVRLLRYKNAVNKKLHDEFLLVTHEVPIITSVLETEEALLPLRRKGILVPWESAFFEYGSVYHVKEVSSFFHKVPVPDLSHHNVCKPRSRTDNIYKVVTQFLGDAAYHINKKK</sequence>
<dbReference type="InterPro" id="IPR012908">
    <property type="entry name" value="PGAP1-ab_dom-like"/>
</dbReference>
<dbReference type="PANTHER" id="PTHR48187">
    <property type="entry name" value="LD21810P"/>
    <property type="match status" value="1"/>
</dbReference>
<reference evidence="5" key="1">
    <citation type="submission" date="2017-02" db="UniProtKB">
        <authorList>
            <consortium name="WormBaseParasite"/>
        </authorList>
    </citation>
    <scope>IDENTIFICATION</scope>
</reference>
<evidence type="ECO:0000259" key="2">
    <source>
        <dbReference type="Pfam" id="PF07819"/>
    </source>
</evidence>
<dbReference type="WBParaSite" id="EVEC_0000358801-mRNA-1">
    <property type="protein sequence ID" value="EVEC_0000358801-mRNA-1"/>
    <property type="gene ID" value="EVEC_0000358801"/>
</dbReference>
<dbReference type="GO" id="GO:0005789">
    <property type="term" value="C:endoplasmic reticulum membrane"/>
    <property type="evidence" value="ECO:0007669"/>
    <property type="project" value="UniProtKB-SubCell"/>
</dbReference>
<dbReference type="AlphaFoldDB" id="A0A0N4V0Y0"/>
<keyword evidence="1" id="KW-0472">Membrane</keyword>